<dbReference type="Proteomes" id="UP000001036">
    <property type="component" value="Chromosome"/>
</dbReference>
<dbReference type="Pfam" id="PF02678">
    <property type="entry name" value="Pirin"/>
    <property type="match status" value="1"/>
</dbReference>
<evidence type="ECO:0000256" key="1">
    <source>
        <dbReference type="ARBA" id="ARBA00008416"/>
    </source>
</evidence>
<sequence length="287" mass="31347">MRLIIEPRVQQIGFEVRRLLPSRHQQRVGPFIFFDHMGPARFKPDTTEGDVRQHPHIGLATVTYLFSGAMVHRDSLGVEQVIEPGAINLMTAGSGIVHSERIPDSVRRSGAPVEGIQTWLALPTVQEDCEPEFAHYDASDIPRVEGDGYCAHILIGTALGKTSPVTSASPTTYVDLQLDAGSSLSLDIPGHELAVYVCEGELAIAKGDSQDPVCTYQLALLEPGDRLIAISDVRLMVAGGEPITDERFIFWNFVASSKEKLHAASARWDAGEFTLVPGETDRIPLPR</sequence>
<accession>B3PGN8</accession>
<dbReference type="EMBL" id="CP000934">
    <property type="protein sequence ID" value="ACE83570.1"/>
    <property type="molecule type" value="Genomic_DNA"/>
</dbReference>
<dbReference type="PANTHER" id="PTHR13903">
    <property type="entry name" value="PIRIN-RELATED"/>
    <property type="match status" value="1"/>
</dbReference>
<dbReference type="InterPro" id="IPR008778">
    <property type="entry name" value="Pirin_C_dom"/>
</dbReference>
<dbReference type="RefSeq" id="WP_012487506.1">
    <property type="nucleotide sequence ID" value="NC_010995.1"/>
</dbReference>
<dbReference type="AlphaFoldDB" id="B3PGN8"/>
<dbReference type="PANTHER" id="PTHR13903:SF8">
    <property type="entry name" value="PIRIN"/>
    <property type="match status" value="1"/>
</dbReference>
<dbReference type="InterPro" id="IPR014710">
    <property type="entry name" value="RmlC-like_jellyroll"/>
</dbReference>
<dbReference type="PIRSF" id="PIRSF006232">
    <property type="entry name" value="Pirin"/>
    <property type="match status" value="1"/>
</dbReference>
<evidence type="ECO:0000259" key="4">
    <source>
        <dbReference type="Pfam" id="PF02678"/>
    </source>
</evidence>
<keyword evidence="2" id="KW-0408">Iron</keyword>
<feature type="domain" description="Pirin N-terminal" evidence="4">
    <location>
        <begin position="14"/>
        <end position="120"/>
    </location>
</feature>
<name>B3PGN8_CELJU</name>
<dbReference type="CDD" id="cd02247">
    <property type="entry name" value="cupin_pirin_C"/>
    <property type="match status" value="1"/>
</dbReference>
<dbReference type="InterPro" id="IPR011051">
    <property type="entry name" value="RmlC_Cupin_sf"/>
</dbReference>
<protein>
    <submittedName>
        <fullName evidence="6">Cupin-fold protein</fullName>
    </submittedName>
</protein>
<organism evidence="6 7">
    <name type="scientific">Cellvibrio japonicus (strain Ueda107)</name>
    <name type="common">Pseudomonas fluorescens subsp. cellulosa</name>
    <dbReference type="NCBI Taxonomy" id="498211"/>
    <lineage>
        <taxon>Bacteria</taxon>
        <taxon>Pseudomonadati</taxon>
        <taxon>Pseudomonadota</taxon>
        <taxon>Gammaproteobacteria</taxon>
        <taxon>Cellvibrionales</taxon>
        <taxon>Cellvibrionaceae</taxon>
        <taxon>Cellvibrio</taxon>
    </lineage>
</organism>
<proteinExistence type="inferred from homology"/>
<dbReference type="OrthoDB" id="9780903at2"/>
<comment type="similarity">
    <text evidence="1 3">Belongs to the pirin family.</text>
</comment>
<dbReference type="Pfam" id="PF05726">
    <property type="entry name" value="Pirin_C"/>
    <property type="match status" value="1"/>
</dbReference>
<evidence type="ECO:0000256" key="2">
    <source>
        <dbReference type="PIRSR" id="PIRSR006232-1"/>
    </source>
</evidence>
<dbReference type="Gene3D" id="2.60.120.10">
    <property type="entry name" value="Jelly Rolls"/>
    <property type="match status" value="2"/>
</dbReference>
<dbReference type="CDD" id="cd02909">
    <property type="entry name" value="cupin_pirin_N"/>
    <property type="match status" value="1"/>
</dbReference>
<dbReference type="GO" id="GO:0046872">
    <property type="term" value="F:metal ion binding"/>
    <property type="evidence" value="ECO:0007669"/>
    <property type="project" value="UniProtKB-KW"/>
</dbReference>
<keyword evidence="2" id="KW-0479">Metal-binding</keyword>
<feature type="binding site" evidence="2">
    <location>
        <position position="56"/>
    </location>
    <ligand>
        <name>Fe cation</name>
        <dbReference type="ChEBI" id="CHEBI:24875"/>
    </ligand>
</feature>
<dbReference type="InterPro" id="IPR003829">
    <property type="entry name" value="Pirin_N_dom"/>
</dbReference>
<reference evidence="6 7" key="1">
    <citation type="journal article" date="2008" name="J. Bacteriol.">
        <title>Insights into plant cell wall degradation from the genome sequence of the soil bacterium Cellvibrio japonicus.</title>
        <authorList>
            <person name="Deboy R.T."/>
            <person name="Mongodin E.F."/>
            <person name="Fouts D.E."/>
            <person name="Tailford L.E."/>
            <person name="Khouri H."/>
            <person name="Emerson J.B."/>
            <person name="Mohamoud Y."/>
            <person name="Watkins K."/>
            <person name="Henrissat B."/>
            <person name="Gilbert H.J."/>
            <person name="Nelson K.E."/>
        </authorList>
    </citation>
    <scope>NUCLEOTIDE SEQUENCE [LARGE SCALE GENOMIC DNA]</scope>
    <source>
        <strain evidence="6 7">Ueda107</strain>
    </source>
</reference>
<feature type="binding site" evidence="2">
    <location>
        <position position="54"/>
    </location>
    <ligand>
        <name>Fe cation</name>
        <dbReference type="ChEBI" id="CHEBI:24875"/>
    </ligand>
</feature>
<evidence type="ECO:0000313" key="7">
    <source>
        <dbReference type="Proteomes" id="UP000001036"/>
    </source>
</evidence>
<dbReference type="STRING" id="498211.CJA_1889"/>
<feature type="binding site" evidence="2">
    <location>
        <position position="98"/>
    </location>
    <ligand>
        <name>Fe cation</name>
        <dbReference type="ChEBI" id="CHEBI:24875"/>
    </ligand>
</feature>
<evidence type="ECO:0000256" key="3">
    <source>
        <dbReference type="RuleBase" id="RU003457"/>
    </source>
</evidence>
<feature type="binding site" evidence="2">
    <location>
        <position position="100"/>
    </location>
    <ligand>
        <name>Fe cation</name>
        <dbReference type="ChEBI" id="CHEBI:24875"/>
    </ligand>
</feature>
<evidence type="ECO:0000313" key="6">
    <source>
        <dbReference type="EMBL" id="ACE83570.1"/>
    </source>
</evidence>
<dbReference type="HOGENOM" id="CLU_045717_1_1_6"/>
<evidence type="ECO:0000259" key="5">
    <source>
        <dbReference type="Pfam" id="PF05726"/>
    </source>
</evidence>
<keyword evidence="7" id="KW-1185">Reference proteome</keyword>
<gene>
    <name evidence="6" type="ordered locus">CJA_1889</name>
</gene>
<dbReference type="eggNOG" id="COG1741">
    <property type="taxonomic scope" value="Bacteria"/>
</dbReference>
<feature type="domain" description="Pirin C-terminal" evidence="5">
    <location>
        <begin position="173"/>
        <end position="273"/>
    </location>
</feature>
<dbReference type="KEGG" id="cja:CJA_1889"/>
<dbReference type="InterPro" id="IPR012093">
    <property type="entry name" value="Pirin"/>
</dbReference>
<comment type="cofactor">
    <cofactor evidence="2">
        <name>Fe cation</name>
        <dbReference type="ChEBI" id="CHEBI:24875"/>
    </cofactor>
    <text evidence="2">Binds 1 Fe cation per subunit.</text>
</comment>
<dbReference type="SUPFAM" id="SSF51182">
    <property type="entry name" value="RmlC-like cupins"/>
    <property type="match status" value="1"/>
</dbReference>